<dbReference type="NCBIfam" id="TIGR01182">
    <property type="entry name" value="eda"/>
    <property type="match status" value="1"/>
</dbReference>
<organism evidence="6 7">
    <name type="scientific">Oceaniferula flava</name>
    <dbReference type="NCBI Taxonomy" id="2800421"/>
    <lineage>
        <taxon>Bacteria</taxon>
        <taxon>Pseudomonadati</taxon>
        <taxon>Verrucomicrobiota</taxon>
        <taxon>Verrucomicrobiia</taxon>
        <taxon>Verrucomicrobiales</taxon>
        <taxon>Verrucomicrobiaceae</taxon>
        <taxon>Oceaniferula</taxon>
    </lineage>
</organism>
<evidence type="ECO:0000313" key="6">
    <source>
        <dbReference type="EMBL" id="MBK1855548.1"/>
    </source>
</evidence>
<comment type="similarity">
    <text evidence="2">Belongs to the KHG/KDPG aldolase family.</text>
</comment>
<dbReference type="NCBIfam" id="NF004325">
    <property type="entry name" value="PRK05718.1"/>
    <property type="match status" value="1"/>
</dbReference>
<dbReference type="EC" id="4.1.2.14" evidence="6"/>
<keyword evidence="7" id="KW-1185">Reference proteome</keyword>
<name>A0AAE2SCW5_9BACT</name>
<dbReference type="EC" id="4.1.3.16" evidence="6"/>
<dbReference type="AlphaFoldDB" id="A0AAE2SCW5"/>
<keyword evidence="5" id="KW-0119">Carbohydrate metabolism</keyword>
<evidence type="ECO:0000256" key="1">
    <source>
        <dbReference type="ARBA" id="ARBA00004761"/>
    </source>
</evidence>
<sequence length="218" mass="22963">MSENLPTQAQADIVCQMKSHRLVPVIVLDRAEEGAPLAEALVSGGLPVAEVTMRTPAALDAMRNIAQFPDVLLGAGTVLQPEQVDMAVDSGAKYIICPGMHRGVIERCLELGVLCIPGAITPSDIALAMDYGLEQVKFFPAEAFGGAKTLKAMAAPYQEMRFVPTGGIHAGNVADYLAIPSVVACGGSWMVDRKLVNEGKFDAITSLVSEAVNLVKGI</sequence>
<dbReference type="CDD" id="cd00452">
    <property type="entry name" value="KDPG_aldolase"/>
    <property type="match status" value="1"/>
</dbReference>
<comment type="pathway">
    <text evidence="1">Carbohydrate acid metabolism.</text>
</comment>
<evidence type="ECO:0000256" key="2">
    <source>
        <dbReference type="ARBA" id="ARBA00006906"/>
    </source>
</evidence>
<dbReference type="RefSeq" id="WP_309490160.1">
    <property type="nucleotide sequence ID" value="NZ_JAENIG010000007.1"/>
</dbReference>
<evidence type="ECO:0000256" key="4">
    <source>
        <dbReference type="ARBA" id="ARBA00023239"/>
    </source>
</evidence>
<evidence type="ECO:0000256" key="5">
    <source>
        <dbReference type="ARBA" id="ARBA00023277"/>
    </source>
</evidence>
<dbReference type="GO" id="GO:0008700">
    <property type="term" value="F:(R,S)-4-hydroxy-2-oxoglutarate aldolase activity"/>
    <property type="evidence" value="ECO:0007669"/>
    <property type="project" value="UniProtKB-EC"/>
</dbReference>
<dbReference type="PANTHER" id="PTHR30246:SF1">
    <property type="entry name" value="2-DEHYDRO-3-DEOXY-6-PHOSPHOGALACTONATE ALDOLASE-RELATED"/>
    <property type="match status" value="1"/>
</dbReference>
<dbReference type="PANTHER" id="PTHR30246">
    <property type="entry name" value="2-KETO-3-DEOXY-6-PHOSPHOGLUCONATE ALDOLASE"/>
    <property type="match status" value="1"/>
</dbReference>
<dbReference type="InterPro" id="IPR013785">
    <property type="entry name" value="Aldolase_TIM"/>
</dbReference>
<comment type="caution">
    <text evidence="6">The sequence shown here is derived from an EMBL/GenBank/DDBJ whole genome shotgun (WGS) entry which is preliminary data.</text>
</comment>
<dbReference type="EMBL" id="JAENIG010000007">
    <property type="protein sequence ID" value="MBK1855548.1"/>
    <property type="molecule type" value="Genomic_DNA"/>
</dbReference>
<dbReference type="Gene3D" id="3.20.20.70">
    <property type="entry name" value="Aldolase class I"/>
    <property type="match status" value="1"/>
</dbReference>
<gene>
    <name evidence="6" type="primary">eda</name>
    <name evidence="6" type="ORF">JIN83_11300</name>
</gene>
<dbReference type="Pfam" id="PF01081">
    <property type="entry name" value="Aldolase"/>
    <property type="match status" value="1"/>
</dbReference>
<evidence type="ECO:0000256" key="3">
    <source>
        <dbReference type="ARBA" id="ARBA00011233"/>
    </source>
</evidence>
<dbReference type="InterPro" id="IPR031338">
    <property type="entry name" value="KDPG/KHG_AS_2"/>
</dbReference>
<dbReference type="GO" id="GO:0008675">
    <property type="term" value="F:2-dehydro-3-deoxy-phosphogluconate aldolase activity"/>
    <property type="evidence" value="ECO:0007669"/>
    <property type="project" value="UniProtKB-EC"/>
</dbReference>
<dbReference type="Proteomes" id="UP000634206">
    <property type="component" value="Unassembled WGS sequence"/>
</dbReference>
<dbReference type="InterPro" id="IPR000887">
    <property type="entry name" value="Aldlse_KDPG_KHG"/>
</dbReference>
<evidence type="ECO:0000313" key="7">
    <source>
        <dbReference type="Proteomes" id="UP000634206"/>
    </source>
</evidence>
<proteinExistence type="inferred from homology"/>
<accession>A0AAE2SCW5</accession>
<dbReference type="SUPFAM" id="SSF51569">
    <property type="entry name" value="Aldolase"/>
    <property type="match status" value="1"/>
</dbReference>
<reference evidence="6" key="1">
    <citation type="submission" date="2021-01" db="EMBL/GenBank/DDBJ databases">
        <title>Modified the classification status of verrucomicrobia.</title>
        <authorList>
            <person name="Feng X."/>
        </authorList>
    </citation>
    <scope>NUCLEOTIDE SEQUENCE</scope>
    <source>
        <strain evidence="6">5K15</strain>
    </source>
</reference>
<protein>
    <submittedName>
        <fullName evidence="6">Bifunctional 4-hydroxy-2-oxoglutarate aldolase/2-dehydro-3-deoxy-phosphogluconate aldolase</fullName>
        <ecNumber evidence="6">4.1.2.14</ecNumber>
        <ecNumber evidence="6">4.1.3.16</ecNumber>
    </submittedName>
</protein>
<keyword evidence="4 6" id="KW-0456">Lyase</keyword>
<dbReference type="PROSITE" id="PS00160">
    <property type="entry name" value="ALDOLASE_KDPG_KHG_2"/>
    <property type="match status" value="1"/>
</dbReference>
<comment type="subunit">
    <text evidence="3">Homotrimer.</text>
</comment>